<reference evidence="2 3" key="1">
    <citation type="submission" date="2014-11" db="EMBL/GenBank/DDBJ databases">
        <title>Genetic blueprint of the zoonotic pathogen Toxocara canis.</title>
        <authorList>
            <person name="Zhu X.-Q."/>
            <person name="Korhonen P.K."/>
            <person name="Cai H."/>
            <person name="Young N.D."/>
            <person name="Nejsum P."/>
            <person name="von Samson-Himmelstjerna G."/>
            <person name="Boag P.R."/>
            <person name="Tan P."/>
            <person name="Li Q."/>
            <person name="Min J."/>
            <person name="Yang Y."/>
            <person name="Wang X."/>
            <person name="Fang X."/>
            <person name="Hall R.S."/>
            <person name="Hofmann A."/>
            <person name="Sternberg P.W."/>
            <person name="Jex A.R."/>
            <person name="Gasser R.B."/>
        </authorList>
    </citation>
    <scope>NUCLEOTIDE SEQUENCE [LARGE SCALE GENOMIC DNA]</scope>
    <source>
        <strain evidence="2">PN_DK_2014</strain>
    </source>
</reference>
<keyword evidence="3" id="KW-1185">Reference proteome</keyword>
<evidence type="ECO:0000256" key="1">
    <source>
        <dbReference type="SAM" id="MobiDB-lite"/>
    </source>
</evidence>
<evidence type="ECO:0000313" key="2">
    <source>
        <dbReference type="EMBL" id="KHN83947.1"/>
    </source>
</evidence>
<comment type="caution">
    <text evidence="2">The sequence shown here is derived from an EMBL/GenBank/DDBJ whole genome shotgun (WGS) entry which is preliminary data.</text>
</comment>
<dbReference type="OrthoDB" id="10646118at2759"/>
<protein>
    <submittedName>
        <fullName evidence="2">Uncharacterized protein</fullName>
    </submittedName>
</protein>
<dbReference type="AlphaFoldDB" id="A0A0B2VRB5"/>
<gene>
    <name evidence="2" type="ORF">Tcan_15561</name>
</gene>
<evidence type="ECO:0000313" key="3">
    <source>
        <dbReference type="Proteomes" id="UP000031036"/>
    </source>
</evidence>
<dbReference type="EMBL" id="JPKZ01001120">
    <property type="protein sequence ID" value="KHN83947.1"/>
    <property type="molecule type" value="Genomic_DNA"/>
</dbReference>
<proteinExistence type="predicted"/>
<feature type="region of interest" description="Disordered" evidence="1">
    <location>
        <begin position="1"/>
        <end position="29"/>
    </location>
</feature>
<dbReference type="Proteomes" id="UP000031036">
    <property type="component" value="Unassembled WGS sequence"/>
</dbReference>
<organism evidence="2 3">
    <name type="scientific">Toxocara canis</name>
    <name type="common">Canine roundworm</name>
    <dbReference type="NCBI Taxonomy" id="6265"/>
    <lineage>
        <taxon>Eukaryota</taxon>
        <taxon>Metazoa</taxon>
        <taxon>Ecdysozoa</taxon>
        <taxon>Nematoda</taxon>
        <taxon>Chromadorea</taxon>
        <taxon>Rhabditida</taxon>
        <taxon>Spirurina</taxon>
        <taxon>Ascaridomorpha</taxon>
        <taxon>Ascaridoidea</taxon>
        <taxon>Toxocaridae</taxon>
        <taxon>Toxocara</taxon>
    </lineage>
</organism>
<feature type="compositionally biased region" description="Basic and acidic residues" evidence="1">
    <location>
        <begin position="9"/>
        <end position="20"/>
    </location>
</feature>
<accession>A0A0B2VRB5</accession>
<name>A0A0B2VRB5_TOXCA</name>
<sequence>MSGKGTQDSAEKKTVREGSAKPDGPAECLSKRVSHPTVLRVCSRAESPVRPAHFPRRPLLAFGRAITSDQGEDCAGRNEGCEEVAAVSISSDEDDNASTCSDGDLFDSGKDEIDDFEDADRKIGLDKRFPKRLSCMAHMLQQALAGGLKASGCRAQVDAPIRVVPRFRETQLAAERLHASMEAFVLLPLGDGTGQPTKTRLPDEAIKAAVNIGKSKEERKGDAILKKLDSKEGATVSWLTCHGEILCTSCCQNREGKDEESDRKGR</sequence>